<evidence type="ECO:0000313" key="3">
    <source>
        <dbReference type="Proteomes" id="UP000671828"/>
    </source>
</evidence>
<dbReference type="Proteomes" id="UP001195724">
    <property type="component" value="Unassembled WGS sequence"/>
</dbReference>
<reference evidence="2" key="2">
    <citation type="submission" date="2021-04" db="EMBL/GenBank/DDBJ databases">
        <title>Saccharothrix algeriensis WGS.</title>
        <authorList>
            <person name="Stuskova K."/>
            <person name="Hakalova E."/>
            <person name="Tebbal A.B."/>
            <person name="Eichmeier A."/>
        </authorList>
    </citation>
    <scope>NUCLEOTIDE SEQUENCE</scope>
    <source>
        <strain evidence="2">NRRL B-24137</strain>
    </source>
</reference>
<name>A0A8T8I204_9PSEU</name>
<evidence type="ECO:0000313" key="1">
    <source>
        <dbReference type="EMBL" id="MBM7809712.1"/>
    </source>
</evidence>
<sequence length="52" mass="5728">MTTRVGTNFPLGGVEGLHDLGHRDLADHLDGRRTDVPETVDLLHGRLAKPDR</sequence>
<keyword evidence="4" id="KW-1185">Reference proteome</keyword>
<dbReference type="Proteomes" id="UP000671828">
    <property type="component" value="Chromosome"/>
</dbReference>
<reference evidence="1 4" key="1">
    <citation type="submission" date="2021-01" db="EMBL/GenBank/DDBJ databases">
        <title>Sequencing the genomes of 1000 actinobacteria strains.</title>
        <authorList>
            <person name="Klenk H.-P."/>
        </authorList>
    </citation>
    <scope>NUCLEOTIDE SEQUENCE [LARGE SCALE GENOMIC DNA]</scope>
    <source>
        <strain evidence="1 4">DSM 44581</strain>
    </source>
</reference>
<organism evidence="2 3">
    <name type="scientific">Saccharothrix algeriensis</name>
    <dbReference type="NCBI Taxonomy" id="173560"/>
    <lineage>
        <taxon>Bacteria</taxon>
        <taxon>Bacillati</taxon>
        <taxon>Actinomycetota</taxon>
        <taxon>Actinomycetes</taxon>
        <taxon>Pseudonocardiales</taxon>
        <taxon>Pseudonocardiaceae</taxon>
        <taxon>Saccharothrix</taxon>
    </lineage>
</organism>
<evidence type="ECO:0000313" key="4">
    <source>
        <dbReference type="Proteomes" id="UP001195724"/>
    </source>
</evidence>
<proteinExistence type="predicted"/>
<evidence type="ECO:0000313" key="2">
    <source>
        <dbReference type="EMBL" id="QTR04004.1"/>
    </source>
</evidence>
<dbReference type="AlphaFoldDB" id="A0A8T8I204"/>
<protein>
    <submittedName>
        <fullName evidence="2">Uncharacterized protein</fullName>
    </submittedName>
</protein>
<dbReference type="EMBL" id="JAFBCL010000001">
    <property type="protein sequence ID" value="MBM7809712.1"/>
    <property type="molecule type" value="Genomic_DNA"/>
</dbReference>
<dbReference type="RefSeq" id="WP_204840788.1">
    <property type="nucleotide sequence ID" value="NZ_JAFBCL010000001.1"/>
</dbReference>
<gene>
    <name evidence="2" type="ORF">J7S33_03045</name>
    <name evidence="1" type="ORF">JOE68_000577</name>
</gene>
<dbReference type="EMBL" id="CP072788">
    <property type="protein sequence ID" value="QTR04004.1"/>
    <property type="molecule type" value="Genomic_DNA"/>
</dbReference>
<accession>A0A8T8I204</accession>